<evidence type="ECO:0000256" key="1">
    <source>
        <dbReference type="SAM" id="SignalP"/>
    </source>
</evidence>
<keyword evidence="3" id="KW-1185">Reference proteome</keyword>
<dbReference type="EMBL" id="MU157892">
    <property type="protein sequence ID" value="KAF9524887.1"/>
    <property type="molecule type" value="Genomic_DNA"/>
</dbReference>
<name>A0A9P6E9B7_9AGAR</name>
<comment type="caution">
    <text evidence="2">The sequence shown here is derived from an EMBL/GenBank/DDBJ whole genome shotgun (WGS) entry which is preliminary data.</text>
</comment>
<evidence type="ECO:0000313" key="2">
    <source>
        <dbReference type="EMBL" id="KAF9524887.1"/>
    </source>
</evidence>
<evidence type="ECO:0000313" key="3">
    <source>
        <dbReference type="Proteomes" id="UP000807306"/>
    </source>
</evidence>
<organism evidence="2 3">
    <name type="scientific">Crepidotus variabilis</name>
    <dbReference type="NCBI Taxonomy" id="179855"/>
    <lineage>
        <taxon>Eukaryota</taxon>
        <taxon>Fungi</taxon>
        <taxon>Dikarya</taxon>
        <taxon>Basidiomycota</taxon>
        <taxon>Agaricomycotina</taxon>
        <taxon>Agaricomycetes</taxon>
        <taxon>Agaricomycetidae</taxon>
        <taxon>Agaricales</taxon>
        <taxon>Agaricineae</taxon>
        <taxon>Crepidotaceae</taxon>
        <taxon>Crepidotus</taxon>
    </lineage>
</organism>
<dbReference type="Proteomes" id="UP000807306">
    <property type="component" value="Unassembled WGS sequence"/>
</dbReference>
<sequence>MTFRPLCSIFFVHLQTLLSPLFTPFRPEDWSSIYPITFRIIFPSQLNLPPPSLSPQLKTNFHRSLPPSTEAYAHVIPFGSGTFFFTLLYFRLFLSKPTFAVLYPPSTRSRTCPQYTLLRFGFAPLPNFFLSLRFTNRTWHPLLHNAQVTNHFFKLDQKHKNISISFTFATNFCRSFPLRPRPALTLYNSAPLSFVFSSFSPLQNQLLSFFTPFERGLCSRYHFNDSLPFLLYYYPHSYPHYYYPYTSAPYFQLAHIPFRHCLHSAHKS</sequence>
<reference evidence="2" key="1">
    <citation type="submission" date="2020-11" db="EMBL/GenBank/DDBJ databases">
        <authorList>
            <consortium name="DOE Joint Genome Institute"/>
            <person name="Ahrendt S."/>
            <person name="Riley R."/>
            <person name="Andreopoulos W."/>
            <person name="Labutti K."/>
            <person name="Pangilinan J."/>
            <person name="Ruiz-Duenas F.J."/>
            <person name="Barrasa J.M."/>
            <person name="Sanchez-Garcia M."/>
            <person name="Camarero S."/>
            <person name="Miyauchi S."/>
            <person name="Serrano A."/>
            <person name="Linde D."/>
            <person name="Babiker R."/>
            <person name="Drula E."/>
            <person name="Ayuso-Fernandez I."/>
            <person name="Pacheco R."/>
            <person name="Padilla G."/>
            <person name="Ferreira P."/>
            <person name="Barriuso J."/>
            <person name="Kellner H."/>
            <person name="Castanera R."/>
            <person name="Alfaro M."/>
            <person name="Ramirez L."/>
            <person name="Pisabarro A.G."/>
            <person name="Kuo A."/>
            <person name="Tritt A."/>
            <person name="Lipzen A."/>
            <person name="He G."/>
            <person name="Yan M."/>
            <person name="Ng V."/>
            <person name="Cullen D."/>
            <person name="Martin F."/>
            <person name="Rosso M.-N."/>
            <person name="Henrissat B."/>
            <person name="Hibbett D."/>
            <person name="Martinez A.T."/>
            <person name="Grigoriev I.V."/>
        </authorList>
    </citation>
    <scope>NUCLEOTIDE SEQUENCE</scope>
    <source>
        <strain evidence="2">CBS 506.95</strain>
    </source>
</reference>
<keyword evidence="1" id="KW-0732">Signal</keyword>
<feature type="signal peptide" evidence="1">
    <location>
        <begin position="1"/>
        <end position="20"/>
    </location>
</feature>
<accession>A0A9P6E9B7</accession>
<feature type="chain" id="PRO_5040239910" evidence="1">
    <location>
        <begin position="21"/>
        <end position="268"/>
    </location>
</feature>
<dbReference type="AlphaFoldDB" id="A0A9P6E9B7"/>
<proteinExistence type="predicted"/>
<protein>
    <submittedName>
        <fullName evidence="2">Uncharacterized protein</fullName>
    </submittedName>
</protein>
<gene>
    <name evidence="2" type="ORF">CPB83DRAFT_579287</name>
</gene>